<evidence type="ECO:0000313" key="2">
    <source>
        <dbReference type="EMBL" id="KIZ47899.1"/>
    </source>
</evidence>
<comment type="caution">
    <text evidence="2">The sequence shown here is derived from an EMBL/GenBank/DDBJ whole genome shotgun (WGS) entry which is preliminary data.</text>
</comment>
<proteinExistence type="predicted"/>
<dbReference type="Gene3D" id="3.40.250.10">
    <property type="entry name" value="Rhodanese-like domain"/>
    <property type="match status" value="1"/>
</dbReference>
<dbReference type="EMBL" id="JXXE01000032">
    <property type="protein sequence ID" value="KIZ47899.1"/>
    <property type="molecule type" value="Genomic_DNA"/>
</dbReference>
<dbReference type="Pfam" id="PF00581">
    <property type="entry name" value="Rhodanese"/>
    <property type="match status" value="1"/>
</dbReference>
<keyword evidence="2" id="KW-0808">Transferase</keyword>
<dbReference type="InterPro" id="IPR036873">
    <property type="entry name" value="Rhodanese-like_dom_sf"/>
</dbReference>
<organism evidence="2 3">
    <name type="scientific">Rhodopseudomonas palustris</name>
    <dbReference type="NCBI Taxonomy" id="1076"/>
    <lineage>
        <taxon>Bacteria</taxon>
        <taxon>Pseudomonadati</taxon>
        <taxon>Pseudomonadota</taxon>
        <taxon>Alphaproteobacteria</taxon>
        <taxon>Hyphomicrobiales</taxon>
        <taxon>Nitrobacteraceae</taxon>
        <taxon>Rhodopseudomonas</taxon>
    </lineage>
</organism>
<protein>
    <submittedName>
        <fullName evidence="2">Sulfurtransferase</fullName>
    </submittedName>
</protein>
<dbReference type="SMART" id="SM00450">
    <property type="entry name" value="RHOD"/>
    <property type="match status" value="1"/>
</dbReference>
<dbReference type="OrthoDB" id="9807812at2"/>
<evidence type="ECO:0000259" key="1">
    <source>
        <dbReference type="PROSITE" id="PS50206"/>
    </source>
</evidence>
<dbReference type="RefSeq" id="WP_044404865.1">
    <property type="nucleotide sequence ID" value="NZ_JXXE01000032.1"/>
</dbReference>
<dbReference type="PANTHER" id="PTHR43031:SF7">
    <property type="entry name" value="NITRIC OXIDE REDUCTASE FLRD-NAD(+) REDUCTASE"/>
    <property type="match status" value="1"/>
</dbReference>
<dbReference type="GO" id="GO:0016740">
    <property type="term" value="F:transferase activity"/>
    <property type="evidence" value="ECO:0007669"/>
    <property type="project" value="UniProtKB-KW"/>
</dbReference>
<gene>
    <name evidence="2" type="ORF">OO17_01675</name>
</gene>
<feature type="domain" description="Rhodanese" evidence="1">
    <location>
        <begin position="15"/>
        <end position="106"/>
    </location>
</feature>
<dbReference type="PATRIC" id="fig|1076.23.peg.3833"/>
<accession>A0A0D7F485</accession>
<dbReference type="PANTHER" id="PTHR43031">
    <property type="entry name" value="FAD-DEPENDENT OXIDOREDUCTASE"/>
    <property type="match status" value="1"/>
</dbReference>
<dbReference type="AlphaFoldDB" id="A0A0D7F485"/>
<sequence length="124" mass="13331">MTVKPISALEAHRLVAEGAVLIDIRERHEIAREHIDGAVAMPLTAFNSADLQAARGRKAIFFCHSGARTRMYSGQIAAKAQGVCEAAYAISGGILAWRKAGFETVKGPERPGLLKRLFGGKKDS</sequence>
<dbReference type="PROSITE" id="PS50206">
    <property type="entry name" value="RHODANESE_3"/>
    <property type="match status" value="1"/>
</dbReference>
<dbReference type="InterPro" id="IPR050229">
    <property type="entry name" value="GlpE_sulfurtransferase"/>
</dbReference>
<dbReference type="SUPFAM" id="SSF52821">
    <property type="entry name" value="Rhodanese/Cell cycle control phosphatase"/>
    <property type="match status" value="1"/>
</dbReference>
<reference evidence="2 3" key="1">
    <citation type="submission" date="2014-11" db="EMBL/GenBank/DDBJ databases">
        <title>Genomics and ecophysiology of heterotrophic nitrogen fixing bacteria isolated from estuarine surface water.</title>
        <authorList>
            <person name="Bentzon-Tilia M."/>
            <person name="Severin I."/>
            <person name="Hansen L.H."/>
            <person name="Riemann L."/>
        </authorList>
    </citation>
    <scope>NUCLEOTIDE SEQUENCE [LARGE SCALE GENOMIC DNA]</scope>
    <source>
        <strain evidence="2 3">BAL398</strain>
    </source>
</reference>
<evidence type="ECO:0000313" key="3">
    <source>
        <dbReference type="Proteomes" id="UP000032515"/>
    </source>
</evidence>
<name>A0A0D7F485_RHOPL</name>
<dbReference type="InterPro" id="IPR001763">
    <property type="entry name" value="Rhodanese-like_dom"/>
</dbReference>
<dbReference type="Proteomes" id="UP000032515">
    <property type="component" value="Unassembled WGS sequence"/>
</dbReference>